<protein>
    <recommendedName>
        <fullName evidence="4">Mediator of RNA polymerase II transcription subunit 9</fullName>
    </recommendedName>
</protein>
<evidence type="ECO:0000256" key="1">
    <source>
        <dbReference type="SAM" id="Coils"/>
    </source>
</evidence>
<evidence type="ECO:0008006" key="4">
    <source>
        <dbReference type="Google" id="ProtNLM"/>
    </source>
</evidence>
<feature type="coiled-coil region" evidence="1">
    <location>
        <begin position="73"/>
        <end position="114"/>
    </location>
</feature>
<evidence type="ECO:0000313" key="2">
    <source>
        <dbReference type="EMBL" id="KAJ1730259.1"/>
    </source>
</evidence>
<name>A0A9W8CVU7_9FUNG</name>
<organism evidence="2 3">
    <name type="scientific">Coemansia biformis</name>
    <dbReference type="NCBI Taxonomy" id="1286918"/>
    <lineage>
        <taxon>Eukaryota</taxon>
        <taxon>Fungi</taxon>
        <taxon>Fungi incertae sedis</taxon>
        <taxon>Zoopagomycota</taxon>
        <taxon>Kickxellomycotina</taxon>
        <taxon>Kickxellomycetes</taxon>
        <taxon>Kickxellales</taxon>
        <taxon>Kickxellaceae</taxon>
        <taxon>Coemansia</taxon>
    </lineage>
</organism>
<keyword evidence="1" id="KW-0175">Coiled coil</keyword>
<dbReference type="Proteomes" id="UP001143981">
    <property type="component" value="Unassembled WGS sequence"/>
</dbReference>
<comment type="caution">
    <text evidence="2">The sequence shown here is derived from an EMBL/GenBank/DDBJ whole genome shotgun (WGS) entry which is preliminary data.</text>
</comment>
<sequence>MSQSMDALLSQLDEQVETALRTLFPAADDSNGAPNDAQQRAHDFAGQVSAVHVRLTELKGKADEPPSTADTPTAALEKDIAELRRDIQTKDAALAKYRQLLEGHVERLRQIDEENRAHLEGL</sequence>
<keyword evidence="3" id="KW-1185">Reference proteome</keyword>
<reference evidence="2" key="1">
    <citation type="submission" date="2022-07" db="EMBL/GenBank/DDBJ databases">
        <title>Phylogenomic reconstructions and comparative analyses of Kickxellomycotina fungi.</title>
        <authorList>
            <person name="Reynolds N.K."/>
            <person name="Stajich J.E."/>
            <person name="Barry K."/>
            <person name="Grigoriev I.V."/>
            <person name="Crous P."/>
            <person name="Smith M.E."/>
        </authorList>
    </citation>
    <scope>NUCLEOTIDE SEQUENCE</scope>
    <source>
        <strain evidence="2">BCRC 34381</strain>
    </source>
</reference>
<dbReference type="EMBL" id="JANBOI010000480">
    <property type="protein sequence ID" value="KAJ1730259.1"/>
    <property type="molecule type" value="Genomic_DNA"/>
</dbReference>
<accession>A0A9W8CVU7</accession>
<gene>
    <name evidence="2" type="ORF">LPJ61_003112</name>
</gene>
<proteinExistence type="predicted"/>
<evidence type="ECO:0000313" key="3">
    <source>
        <dbReference type="Proteomes" id="UP001143981"/>
    </source>
</evidence>
<dbReference type="OrthoDB" id="5553800at2759"/>
<dbReference type="AlphaFoldDB" id="A0A9W8CVU7"/>